<evidence type="ECO:0000313" key="2">
    <source>
        <dbReference type="Proteomes" id="UP000463857"/>
    </source>
</evidence>
<dbReference type="InterPro" id="IPR036894">
    <property type="entry name" value="YbaB-like_sf"/>
</dbReference>
<dbReference type="RefSeq" id="WP_159545777.1">
    <property type="nucleotide sequence ID" value="NZ_CP047156.1"/>
</dbReference>
<dbReference type="KEGG" id="eke:EK0264_11625"/>
<dbReference type="InParanoid" id="A0A7L4YPZ3"/>
<dbReference type="OrthoDB" id="3625992at2"/>
<dbReference type="InterPro" id="IPR004401">
    <property type="entry name" value="YbaB/EbfC"/>
</dbReference>
<sequence length="138" mass="15194">MTVGGDPQINALREMASNLRAQFDNMVERGPDLARQAREVTGAATSPDGLITVEVDARGQLTQLEIDPRIYRRPDSQELADTIVETTRAAAQDAQDKVVEVFEPIVGKDQMRSALTADPDKIVDDVNTHMGEIGRQYE</sequence>
<dbReference type="SUPFAM" id="SSF82607">
    <property type="entry name" value="YbaB-like"/>
    <property type="match status" value="1"/>
</dbReference>
<dbReference type="Pfam" id="PF02575">
    <property type="entry name" value="YbaB_DNA_bd"/>
    <property type="match status" value="1"/>
</dbReference>
<protein>
    <submittedName>
        <fullName evidence="1">YbaB/EbfC family DNA-binding protein</fullName>
    </submittedName>
</protein>
<keyword evidence="2" id="KW-1185">Reference proteome</keyword>
<proteinExistence type="predicted"/>
<evidence type="ECO:0000313" key="1">
    <source>
        <dbReference type="EMBL" id="QHC00869.1"/>
    </source>
</evidence>
<dbReference type="EMBL" id="CP047156">
    <property type="protein sequence ID" value="QHC00869.1"/>
    <property type="molecule type" value="Genomic_DNA"/>
</dbReference>
<keyword evidence="1" id="KW-0238">DNA-binding</keyword>
<name>A0A7L4YPZ3_9ACTN</name>
<organism evidence="1 2">
    <name type="scientific">Epidermidibacterium keratini</name>
    <dbReference type="NCBI Taxonomy" id="1891644"/>
    <lineage>
        <taxon>Bacteria</taxon>
        <taxon>Bacillati</taxon>
        <taxon>Actinomycetota</taxon>
        <taxon>Actinomycetes</taxon>
        <taxon>Sporichthyales</taxon>
        <taxon>Sporichthyaceae</taxon>
        <taxon>Epidermidibacterium</taxon>
    </lineage>
</organism>
<dbReference type="Proteomes" id="UP000463857">
    <property type="component" value="Chromosome"/>
</dbReference>
<gene>
    <name evidence="1" type="ORF">EK0264_11625</name>
</gene>
<dbReference type="GO" id="GO:0003677">
    <property type="term" value="F:DNA binding"/>
    <property type="evidence" value="ECO:0007669"/>
    <property type="project" value="UniProtKB-KW"/>
</dbReference>
<dbReference type="AlphaFoldDB" id="A0A7L4YPZ3"/>
<dbReference type="Gene3D" id="3.30.1310.10">
    <property type="entry name" value="Nucleoid-associated protein YbaB-like domain"/>
    <property type="match status" value="1"/>
</dbReference>
<reference evidence="1 2" key="1">
    <citation type="journal article" date="2018" name="Int. J. Syst. Evol. Microbiol.">
        <title>Epidermidibacterium keratini gen. nov., sp. nov., a member of the family Sporichthyaceae, isolated from keratin epidermis.</title>
        <authorList>
            <person name="Lee D.G."/>
            <person name="Trujillo M.E."/>
            <person name="Kang S."/>
            <person name="Nam J.J."/>
            <person name="Kim Y.J."/>
        </authorList>
    </citation>
    <scope>NUCLEOTIDE SEQUENCE [LARGE SCALE GENOMIC DNA]</scope>
    <source>
        <strain evidence="1 2">EPI-7</strain>
    </source>
</reference>
<accession>A0A7L4YPZ3</accession>